<sequence>MTDPVRVIMWSVPRSCSSIVAKCMDRVPDSKILFQLYTGAYWDGLGQFNPPKVSSPVEELHNAVVGTDSSHHPDEKSTYPWVKRQLEAHYPGKRFVFAKEMAYCIDGKFEYLPEGYRHIFLIRNPVKVFQSFKRILPEIMAVEGQQMLGMGGGEFEVDKLPPHLVPPGFSFKEAVNLYEYLREKTIEAEPIILDSDDLMNNPATLLSEALKRLGVQYQDAMLTWEKGMGVTDNWVIGQGVKKRIGHVSSFKNFRDSTGFFKSKAVAGALQPIDSLAADVKRCVEFSMPYYTRLYERRLKI</sequence>
<keyword evidence="1" id="KW-1185">Reference proteome</keyword>
<dbReference type="Gene3D" id="3.40.50.300">
    <property type="entry name" value="P-loop containing nucleotide triphosphate hydrolases"/>
    <property type="match status" value="1"/>
</dbReference>
<dbReference type="Proteomes" id="UP000694845">
    <property type="component" value="Unplaced"/>
</dbReference>
<evidence type="ECO:0000313" key="2">
    <source>
        <dbReference type="RefSeq" id="XP_022108804.1"/>
    </source>
</evidence>
<dbReference type="RefSeq" id="XP_022108804.1">
    <property type="nucleotide sequence ID" value="XM_022253112.1"/>
</dbReference>
<name>A0A8B7ZTQ4_ACAPL</name>
<evidence type="ECO:0000313" key="3">
    <source>
        <dbReference type="RefSeq" id="XP_022108806.1"/>
    </source>
</evidence>
<organism evidence="1 2">
    <name type="scientific">Acanthaster planci</name>
    <name type="common">Crown-of-thorns starfish</name>
    <dbReference type="NCBI Taxonomy" id="133434"/>
    <lineage>
        <taxon>Eukaryota</taxon>
        <taxon>Metazoa</taxon>
        <taxon>Echinodermata</taxon>
        <taxon>Eleutherozoa</taxon>
        <taxon>Asterozoa</taxon>
        <taxon>Asteroidea</taxon>
        <taxon>Valvatacea</taxon>
        <taxon>Valvatida</taxon>
        <taxon>Acanthasteridae</taxon>
        <taxon>Acanthaster</taxon>
    </lineage>
</organism>
<protein>
    <submittedName>
        <fullName evidence="2 3">Uncharacterized protein LOC110989035</fullName>
    </submittedName>
</protein>
<reference evidence="2 3" key="1">
    <citation type="submission" date="2025-04" db="UniProtKB">
        <authorList>
            <consortium name="RefSeq"/>
        </authorList>
    </citation>
    <scope>IDENTIFICATION</scope>
</reference>
<dbReference type="InterPro" id="IPR027417">
    <property type="entry name" value="P-loop_NTPase"/>
</dbReference>
<dbReference type="PANTHER" id="PTHR48312">
    <property type="match status" value="1"/>
</dbReference>
<dbReference type="OrthoDB" id="10031677at2759"/>
<dbReference type="KEGG" id="aplc:110989035"/>
<evidence type="ECO:0000313" key="1">
    <source>
        <dbReference type="Proteomes" id="UP000694845"/>
    </source>
</evidence>
<gene>
    <name evidence="2 3" type="primary">LOC110989035</name>
</gene>
<dbReference type="GeneID" id="110989035"/>
<proteinExistence type="predicted"/>
<accession>A0A8B7ZTQ4</accession>
<dbReference type="AlphaFoldDB" id="A0A8B7ZTQ4"/>
<dbReference type="SUPFAM" id="SSF52540">
    <property type="entry name" value="P-loop containing nucleoside triphosphate hydrolases"/>
    <property type="match status" value="1"/>
</dbReference>
<dbReference type="RefSeq" id="XP_022108806.1">
    <property type="nucleotide sequence ID" value="XM_022253114.1"/>
</dbReference>
<dbReference type="OMA" id="GVEIWFE"/>
<dbReference type="PANTHER" id="PTHR48312:SF1">
    <property type="entry name" value="SULFOTRANSFERASE"/>
    <property type="match status" value="1"/>
</dbReference>